<feature type="domain" description="Peptidase A1" evidence="6">
    <location>
        <begin position="114"/>
        <end position="454"/>
    </location>
</feature>
<reference evidence="7 8" key="1">
    <citation type="journal article" date="2017" name="Mol. Plant">
        <title>The Genome of Medicinal Plant Macleaya cordata Provides New Insights into Benzylisoquinoline Alkaloids Metabolism.</title>
        <authorList>
            <person name="Liu X."/>
            <person name="Liu Y."/>
            <person name="Huang P."/>
            <person name="Ma Y."/>
            <person name="Qing Z."/>
            <person name="Tang Q."/>
            <person name="Cao H."/>
            <person name="Cheng P."/>
            <person name="Zheng Y."/>
            <person name="Yuan Z."/>
            <person name="Zhou Y."/>
            <person name="Liu J."/>
            <person name="Tang Z."/>
            <person name="Zhuo Y."/>
            <person name="Zhang Y."/>
            <person name="Yu L."/>
            <person name="Huang J."/>
            <person name="Yang P."/>
            <person name="Peng Q."/>
            <person name="Zhang J."/>
            <person name="Jiang W."/>
            <person name="Zhang Z."/>
            <person name="Lin K."/>
            <person name="Ro D.K."/>
            <person name="Chen X."/>
            <person name="Xiong X."/>
            <person name="Shang Y."/>
            <person name="Huang S."/>
            <person name="Zeng J."/>
        </authorList>
    </citation>
    <scope>NUCLEOTIDE SEQUENCE [LARGE SCALE GENOMIC DNA]</scope>
    <source>
        <strain evidence="8">cv. BLH2017</strain>
        <tissue evidence="7">Root</tissue>
    </source>
</reference>
<evidence type="ECO:0000256" key="4">
    <source>
        <dbReference type="ARBA" id="ARBA00022801"/>
    </source>
</evidence>
<accession>A0A200QL25</accession>
<gene>
    <name evidence="7" type="ORF">BVC80_1741g117</name>
</gene>
<dbReference type="GO" id="GO:0006508">
    <property type="term" value="P:proteolysis"/>
    <property type="evidence" value="ECO:0007669"/>
    <property type="project" value="UniProtKB-KW"/>
</dbReference>
<dbReference type="InParanoid" id="A0A200QL25"/>
<evidence type="ECO:0000256" key="3">
    <source>
        <dbReference type="ARBA" id="ARBA00022750"/>
    </source>
</evidence>
<dbReference type="InterPro" id="IPR032861">
    <property type="entry name" value="TAXi_N"/>
</dbReference>
<dbReference type="InterPro" id="IPR034161">
    <property type="entry name" value="Pepsin-like_plant"/>
</dbReference>
<organism evidence="7 8">
    <name type="scientific">Macleaya cordata</name>
    <name type="common">Five-seeded plume-poppy</name>
    <name type="synonym">Bocconia cordata</name>
    <dbReference type="NCBI Taxonomy" id="56857"/>
    <lineage>
        <taxon>Eukaryota</taxon>
        <taxon>Viridiplantae</taxon>
        <taxon>Streptophyta</taxon>
        <taxon>Embryophyta</taxon>
        <taxon>Tracheophyta</taxon>
        <taxon>Spermatophyta</taxon>
        <taxon>Magnoliopsida</taxon>
        <taxon>Ranunculales</taxon>
        <taxon>Papaveraceae</taxon>
        <taxon>Papaveroideae</taxon>
        <taxon>Macleaya</taxon>
    </lineage>
</organism>
<dbReference type="GO" id="GO:0005576">
    <property type="term" value="C:extracellular region"/>
    <property type="evidence" value="ECO:0007669"/>
    <property type="project" value="TreeGrafter"/>
</dbReference>
<evidence type="ECO:0000313" key="8">
    <source>
        <dbReference type="Proteomes" id="UP000195402"/>
    </source>
</evidence>
<dbReference type="PROSITE" id="PS00141">
    <property type="entry name" value="ASP_PROTEASE"/>
    <property type="match status" value="1"/>
</dbReference>
<dbReference type="PROSITE" id="PS51767">
    <property type="entry name" value="PEPTIDASE_A1"/>
    <property type="match status" value="1"/>
</dbReference>
<dbReference type="InterPro" id="IPR051708">
    <property type="entry name" value="Plant_Aspart_Prot_A1"/>
</dbReference>
<dbReference type="AlphaFoldDB" id="A0A200QL25"/>
<evidence type="ECO:0000259" key="6">
    <source>
        <dbReference type="PROSITE" id="PS51767"/>
    </source>
</evidence>
<keyword evidence="5" id="KW-0325">Glycoprotein</keyword>
<protein>
    <submittedName>
        <fullName evidence="7">Peptidase A1</fullName>
    </submittedName>
</protein>
<keyword evidence="2" id="KW-0645">Protease</keyword>
<evidence type="ECO:0000313" key="7">
    <source>
        <dbReference type="EMBL" id="OVA11121.1"/>
    </source>
</evidence>
<dbReference type="EMBL" id="MVGT01001732">
    <property type="protein sequence ID" value="OVA11121.1"/>
    <property type="molecule type" value="Genomic_DNA"/>
</dbReference>
<keyword evidence="3" id="KW-0064">Aspartyl protease</keyword>
<proteinExistence type="inferred from homology"/>
<dbReference type="InterPro" id="IPR021109">
    <property type="entry name" value="Peptidase_aspartic_dom_sf"/>
</dbReference>
<dbReference type="OMA" id="APENCAN"/>
<evidence type="ECO:0000256" key="5">
    <source>
        <dbReference type="ARBA" id="ARBA00023180"/>
    </source>
</evidence>
<dbReference type="OrthoDB" id="1072226at2759"/>
<sequence>MAAVLAFLTTIPMFQFLIIICFLSHQFHPTIAKPTIGFSLKLIHRDSPQSPLYPGNLSSLDQIRRLVDFSESRDLQLQSMAANYPSSSSSSKTVPNIDHPDILRPPVDMRGFLYVVQLSIGTPSKPYYLILDTASSLICTPSKPCYFRVSICLSLFVVNPKHTTGENPNMDCVGGKCIYQIKYANPALTKGVLSNETFTFLSDNGAPEPKKGVVFGCSNYNKNFTNFRGEIDGILGMSYAPLSLTAQIRNEIKRRFSCCFVQSGIYPPHKTSFLRFGDDFVIKSPGGNVQTTPFVRYIDKTMYALNLTDISIGNNSRIGFPPGTFALKPDGSGGCLIDSGAAISYIQTEPYQRFRQAIMQYFEQYHLRIILAEQYHLDLCYQLPGNFNKFPSITFHFQRADLKVVPGNAFLINYQEQYFCLAMKPKKGRSRIGAMQQQNIRFVYDIGRRELSFVPEDCSQDAE</sequence>
<keyword evidence="4" id="KW-0378">Hydrolase</keyword>
<dbReference type="InterPro" id="IPR001969">
    <property type="entry name" value="Aspartic_peptidase_AS"/>
</dbReference>
<dbReference type="Gene3D" id="2.40.70.10">
    <property type="entry name" value="Acid Proteases"/>
    <property type="match status" value="2"/>
</dbReference>
<comment type="caution">
    <text evidence="7">The sequence shown here is derived from an EMBL/GenBank/DDBJ whole genome shotgun (WGS) entry which is preliminary data.</text>
</comment>
<dbReference type="InterPro" id="IPR033121">
    <property type="entry name" value="PEPTIDASE_A1"/>
</dbReference>
<dbReference type="STRING" id="56857.A0A200QL25"/>
<evidence type="ECO:0000256" key="1">
    <source>
        <dbReference type="ARBA" id="ARBA00007447"/>
    </source>
</evidence>
<dbReference type="Pfam" id="PF14541">
    <property type="entry name" value="TAXi_C"/>
    <property type="match status" value="1"/>
</dbReference>
<evidence type="ECO:0000256" key="2">
    <source>
        <dbReference type="ARBA" id="ARBA00022670"/>
    </source>
</evidence>
<comment type="similarity">
    <text evidence="1">Belongs to the peptidase A1 family.</text>
</comment>
<dbReference type="InterPro" id="IPR032799">
    <property type="entry name" value="TAXi_C"/>
</dbReference>
<dbReference type="PANTHER" id="PTHR47967:SF123">
    <property type="entry name" value="ASPARTIC PROTEINASE NEPENTHESIN-1-LIKE"/>
    <property type="match status" value="1"/>
</dbReference>
<keyword evidence="8" id="KW-1185">Reference proteome</keyword>
<dbReference type="SUPFAM" id="SSF50630">
    <property type="entry name" value="Acid proteases"/>
    <property type="match status" value="1"/>
</dbReference>
<dbReference type="Pfam" id="PF14543">
    <property type="entry name" value="TAXi_N"/>
    <property type="match status" value="1"/>
</dbReference>
<name>A0A200QL25_MACCD</name>
<dbReference type="CDD" id="cd05476">
    <property type="entry name" value="pepsin_A_like_plant"/>
    <property type="match status" value="1"/>
</dbReference>
<dbReference type="GO" id="GO:0004190">
    <property type="term" value="F:aspartic-type endopeptidase activity"/>
    <property type="evidence" value="ECO:0007669"/>
    <property type="project" value="UniProtKB-KW"/>
</dbReference>
<dbReference type="Proteomes" id="UP000195402">
    <property type="component" value="Unassembled WGS sequence"/>
</dbReference>
<dbReference type="PANTHER" id="PTHR47967">
    <property type="entry name" value="OS07G0603500 PROTEIN-RELATED"/>
    <property type="match status" value="1"/>
</dbReference>